<dbReference type="GO" id="GO:0003700">
    <property type="term" value="F:DNA-binding transcription factor activity"/>
    <property type="evidence" value="ECO:0007669"/>
    <property type="project" value="InterPro"/>
</dbReference>
<accession>A0A2N3LQC5</accession>
<dbReference type="SUPFAM" id="SSF46785">
    <property type="entry name" value="Winged helix' DNA-binding domain"/>
    <property type="match status" value="1"/>
</dbReference>
<keyword evidence="4" id="KW-1185">Reference proteome</keyword>
<reference evidence="3 4" key="1">
    <citation type="submission" date="2017-11" db="EMBL/GenBank/DDBJ databases">
        <title>Bacillus camelliae sp. nov., isolated from pu'er tea.</title>
        <authorList>
            <person name="Niu L."/>
        </authorList>
    </citation>
    <scope>NUCLEOTIDE SEQUENCE [LARGE SCALE GENOMIC DNA]</scope>
    <source>
        <strain evidence="3 4">7578-1</strain>
    </source>
</reference>
<organism evidence="3 4">
    <name type="scientific">Heyndrickxia camelliae</name>
    <dbReference type="NCBI Taxonomy" id="1707093"/>
    <lineage>
        <taxon>Bacteria</taxon>
        <taxon>Bacillati</taxon>
        <taxon>Bacillota</taxon>
        <taxon>Bacilli</taxon>
        <taxon>Bacillales</taxon>
        <taxon>Bacillaceae</taxon>
        <taxon>Heyndrickxia</taxon>
    </lineage>
</organism>
<dbReference type="Gene3D" id="1.10.10.10">
    <property type="entry name" value="Winged helix-like DNA-binding domain superfamily/Winged helix DNA-binding domain"/>
    <property type="match status" value="1"/>
</dbReference>
<evidence type="ECO:0000313" key="3">
    <source>
        <dbReference type="EMBL" id="PKR86872.1"/>
    </source>
</evidence>
<keyword evidence="1" id="KW-0238">DNA-binding</keyword>
<evidence type="ECO:0000259" key="2">
    <source>
        <dbReference type="PROSITE" id="PS50995"/>
    </source>
</evidence>
<dbReference type="InterPro" id="IPR000835">
    <property type="entry name" value="HTH_MarR-typ"/>
</dbReference>
<evidence type="ECO:0000256" key="1">
    <source>
        <dbReference type="ARBA" id="ARBA00023125"/>
    </source>
</evidence>
<dbReference type="InterPro" id="IPR039422">
    <property type="entry name" value="MarR/SlyA-like"/>
</dbReference>
<dbReference type="InterPro" id="IPR036388">
    <property type="entry name" value="WH-like_DNA-bd_sf"/>
</dbReference>
<comment type="caution">
    <text evidence="3">The sequence shown here is derived from an EMBL/GenBank/DDBJ whole genome shotgun (WGS) entry which is preliminary data.</text>
</comment>
<dbReference type="SMART" id="SM00347">
    <property type="entry name" value="HTH_MARR"/>
    <property type="match status" value="1"/>
</dbReference>
<sequence>MGVNSLGGELYLERDKIKTLIKRYEDVYLFATKRISSLISDMVLEDLSIEQYSMLRIIYHQGPLRAAELTEQLCVHKSAITAKVDKLESKGFISRERDQSDRRNVYITVTEEGKKICEKVELKIEKFVEQYLEELDTEDLELFINLYEKITNIIQKSKEVE</sequence>
<dbReference type="AlphaFoldDB" id="A0A2N3LQC5"/>
<dbReference type="OrthoDB" id="3254893at2"/>
<dbReference type="EMBL" id="PIQO01000001">
    <property type="protein sequence ID" value="PKR86872.1"/>
    <property type="molecule type" value="Genomic_DNA"/>
</dbReference>
<dbReference type="Proteomes" id="UP000233440">
    <property type="component" value="Unassembled WGS sequence"/>
</dbReference>
<dbReference type="Pfam" id="PF01047">
    <property type="entry name" value="MarR"/>
    <property type="match status" value="1"/>
</dbReference>
<name>A0A2N3LQC5_9BACI</name>
<dbReference type="PRINTS" id="PR00598">
    <property type="entry name" value="HTHMARR"/>
</dbReference>
<proteinExistence type="predicted"/>
<evidence type="ECO:0000313" key="4">
    <source>
        <dbReference type="Proteomes" id="UP000233440"/>
    </source>
</evidence>
<dbReference type="GO" id="GO:0006950">
    <property type="term" value="P:response to stress"/>
    <property type="evidence" value="ECO:0007669"/>
    <property type="project" value="TreeGrafter"/>
</dbReference>
<feature type="domain" description="HTH marR-type" evidence="2">
    <location>
        <begin position="14"/>
        <end position="152"/>
    </location>
</feature>
<dbReference type="PANTHER" id="PTHR33164:SF67">
    <property type="entry name" value="TRANSCRIPTIONAL REGULATOR, MARR FAMILY"/>
    <property type="match status" value="1"/>
</dbReference>
<dbReference type="GO" id="GO:0003677">
    <property type="term" value="F:DNA binding"/>
    <property type="evidence" value="ECO:0007669"/>
    <property type="project" value="UniProtKB-KW"/>
</dbReference>
<dbReference type="InterPro" id="IPR036390">
    <property type="entry name" value="WH_DNA-bd_sf"/>
</dbReference>
<dbReference type="PROSITE" id="PS50995">
    <property type="entry name" value="HTH_MARR_2"/>
    <property type="match status" value="1"/>
</dbReference>
<dbReference type="PANTHER" id="PTHR33164">
    <property type="entry name" value="TRANSCRIPTIONAL REGULATOR, MARR FAMILY"/>
    <property type="match status" value="1"/>
</dbReference>
<protein>
    <submittedName>
        <fullName evidence="3">MarR family transcriptional regulator</fullName>
    </submittedName>
</protein>
<gene>
    <name evidence="3" type="ORF">CWO92_02135</name>
</gene>